<dbReference type="InterPro" id="IPR018062">
    <property type="entry name" value="HTH_AraC-typ_CS"/>
</dbReference>
<evidence type="ECO:0000256" key="5">
    <source>
        <dbReference type="ARBA" id="ARBA00023125"/>
    </source>
</evidence>
<dbReference type="Pfam" id="PF07495">
    <property type="entry name" value="Y_Y_Y"/>
    <property type="match status" value="1"/>
</dbReference>
<dbReference type="GO" id="GO:0005524">
    <property type="term" value="F:ATP binding"/>
    <property type="evidence" value="ECO:0007669"/>
    <property type="project" value="UniProtKB-KW"/>
</dbReference>
<dbReference type="Pfam" id="PF00072">
    <property type="entry name" value="Response_reg"/>
    <property type="match status" value="1"/>
</dbReference>
<proteinExistence type="predicted"/>
<reference evidence="11 12" key="1">
    <citation type="submission" date="2023-09" db="EMBL/GenBank/DDBJ databases">
        <authorList>
            <person name="Rey-Velasco X."/>
        </authorList>
    </citation>
    <scope>NUCLEOTIDE SEQUENCE [LARGE SCALE GENOMIC DNA]</scope>
    <source>
        <strain evidence="11 12">F388</strain>
    </source>
</reference>
<protein>
    <recommendedName>
        <fullName evidence="2">histidine kinase</fullName>
        <ecNumber evidence="2">2.7.13.3</ecNumber>
    </recommendedName>
</protein>
<dbReference type="Gene3D" id="3.40.50.2300">
    <property type="match status" value="1"/>
</dbReference>
<dbReference type="SMART" id="SM00342">
    <property type="entry name" value="HTH_ARAC"/>
    <property type="match status" value="1"/>
</dbReference>
<gene>
    <name evidence="11" type="ORF">RM706_04850</name>
</gene>
<evidence type="ECO:0000256" key="7">
    <source>
        <dbReference type="PROSITE-ProRule" id="PRU00169"/>
    </source>
</evidence>
<evidence type="ECO:0000256" key="3">
    <source>
        <dbReference type="ARBA" id="ARBA00022553"/>
    </source>
</evidence>
<dbReference type="InterPro" id="IPR005467">
    <property type="entry name" value="His_kinase_dom"/>
</dbReference>
<dbReference type="PANTHER" id="PTHR43547:SF2">
    <property type="entry name" value="HYBRID SIGNAL TRANSDUCTION HISTIDINE KINASE C"/>
    <property type="match status" value="1"/>
</dbReference>
<keyword evidence="6" id="KW-0804">Transcription</keyword>
<feature type="domain" description="HTH araC/xylS-type" evidence="8">
    <location>
        <begin position="1196"/>
        <end position="1294"/>
    </location>
</feature>
<dbReference type="PANTHER" id="PTHR43547">
    <property type="entry name" value="TWO-COMPONENT HISTIDINE KINASE"/>
    <property type="match status" value="1"/>
</dbReference>
<keyword evidence="3 7" id="KW-0597">Phosphoprotein</keyword>
<dbReference type="EMBL" id="JAVRHR010000001">
    <property type="protein sequence ID" value="MDT0606342.1"/>
    <property type="molecule type" value="Genomic_DNA"/>
</dbReference>
<dbReference type="SUPFAM" id="SSF52172">
    <property type="entry name" value="CheY-like"/>
    <property type="match status" value="1"/>
</dbReference>
<dbReference type="PROSITE" id="PS01124">
    <property type="entry name" value="HTH_ARAC_FAMILY_2"/>
    <property type="match status" value="1"/>
</dbReference>
<dbReference type="PRINTS" id="PR00344">
    <property type="entry name" value="BCTRLSENSOR"/>
</dbReference>
<dbReference type="Gene3D" id="2.130.10.10">
    <property type="entry name" value="YVTN repeat-like/Quinoprotein amine dehydrogenase"/>
    <property type="match status" value="1"/>
</dbReference>
<evidence type="ECO:0000313" key="12">
    <source>
        <dbReference type="Proteomes" id="UP001255246"/>
    </source>
</evidence>
<dbReference type="CDD" id="cd00082">
    <property type="entry name" value="HisKA"/>
    <property type="match status" value="1"/>
</dbReference>
<keyword evidence="11" id="KW-0067">ATP-binding</keyword>
<dbReference type="InterPro" id="IPR036097">
    <property type="entry name" value="HisK_dim/P_sf"/>
</dbReference>
<keyword evidence="11" id="KW-0547">Nucleotide-binding</keyword>
<evidence type="ECO:0000256" key="4">
    <source>
        <dbReference type="ARBA" id="ARBA00023015"/>
    </source>
</evidence>
<dbReference type="InterPro" id="IPR011123">
    <property type="entry name" value="Y_Y_Y"/>
</dbReference>
<dbReference type="InterPro" id="IPR036890">
    <property type="entry name" value="HATPase_C_sf"/>
</dbReference>
<dbReference type="InterPro" id="IPR015943">
    <property type="entry name" value="WD40/YVTN_repeat-like_dom_sf"/>
</dbReference>
<dbReference type="InterPro" id="IPR003661">
    <property type="entry name" value="HisK_dim/P_dom"/>
</dbReference>
<dbReference type="Pfam" id="PF00512">
    <property type="entry name" value="HisKA"/>
    <property type="match status" value="1"/>
</dbReference>
<evidence type="ECO:0000256" key="1">
    <source>
        <dbReference type="ARBA" id="ARBA00000085"/>
    </source>
</evidence>
<dbReference type="Pfam" id="PF12833">
    <property type="entry name" value="HTH_18"/>
    <property type="match status" value="1"/>
</dbReference>
<feature type="domain" description="Histidine kinase" evidence="9">
    <location>
        <begin position="792"/>
        <end position="1009"/>
    </location>
</feature>
<feature type="modified residue" description="4-aspartylphosphate" evidence="7">
    <location>
        <position position="1097"/>
    </location>
</feature>
<dbReference type="Pfam" id="PF02518">
    <property type="entry name" value="HATPase_c"/>
    <property type="match status" value="1"/>
</dbReference>
<dbReference type="SUPFAM" id="SSF55874">
    <property type="entry name" value="ATPase domain of HSP90 chaperone/DNA topoisomerase II/histidine kinase"/>
    <property type="match status" value="1"/>
</dbReference>
<evidence type="ECO:0000259" key="10">
    <source>
        <dbReference type="PROSITE" id="PS50110"/>
    </source>
</evidence>
<evidence type="ECO:0000313" key="11">
    <source>
        <dbReference type="EMBL" id="MDT0606342.1"/>
    </source>
</evidence>
<dbReference type="Gene3D" id="1.10.10.60">
    <property type="entry name" value="Homeodomain-like"/>
    <property type="match status" value="1"/>
</dbReference>
<evidence type="ECO:0000256" key="2">
    <source>
        <dbReference type="ARBA" id="ARBA00012438"/>
    </source>
</evidence>
<dbReference type="CDD" id="cd17574">
    <property type="entry name" value="REC_OmpR"/>
    <property type="match status" value="1"/>
</dbReference>
<dbReference type="Gene3D" id="2.60.40.10">
    <property type="entry name" value="Immunoglobulins"/>
    <property type="match status" value="1"/>
</dbReference>
<sequence>MPFLKNYGPDTFRANRQNWTADQDENGFMYFANTRGLLVYNGEKWRLENLPSKGHIRSMDIEGPKIYVGGLNELGFFEKNKNTYTYTSFTEHLPDSLKQFGRVWETVFHKGYVYYQTYSFVLRIKEDGSDSKIWAGWENRPWKLLLHNNHFYLNIPEKGMLVLDEKDEFVKADFSEKFLGAGTEFLISMQEGLLFENNDALEILDGENTFPFENEASEIFEEFGINTAVKMPSGDLAVATTNKGLVILDSEGRLKHHFISDNGLNNDVVRGLFVDSQGSLWCTLNVGITRIDFGSPITYLDKKNGLNGSVMDIQKFNDKLYISTNNGLFVLKNNSLKRVGNISRIVRDLDTLQNQLIVLASFDKTYVIDKDENIGIIDDSQIDNGNINQNGLHLLEDENSMAILFDDGIYQIQSNKLNGWTVNGQLKGFFNGARTILQLKEGVFWIGTTSSGVYQVTYTTDEQKRINFDTAKVMHYGTDKGVPPGYCRVFKFGDDVFIITSERNIYSYNDNKDSFQKSTDFSSYLGLKNESLYPYTGQGENIKWLKTKNSFKEQLVELDSSSKGYQAIYHPFSSAASQLKDPFTTITFHASGSNLYFGILDEIVHFDLSKQEKSLGKPSILVTEITSSTDTIQNAADSITFNDLPYNNNLLSFSYTSPNYKHSQNKQYQYKLEGFEDNWSAPSKESTKEYTSLPPGDYIFKVKALNDYFVESAEATVRFTVNPPWYWNKFSIPFYILALGLMTYLFSQWRNKNLKRKNLLLQEAIDNAVAETKRQAEEIAELYEVKNRFFSNISHELRTPLTLILGPSSDLIEDNTLKPVQKNKLTFINNNAKQLLRLINQLLDLSKLEAGKLELRASQQNIIKLVSAITESFNSMAVSRGIKLKFNSDLEELFVFYDADKMEKILVNLLSNAMKFTQKGGAVEVTVEKQETNCSIKIKDSGIGINQEQLPYIFDRFFQADNRESREHEGTGIGLSLTKELVELHGGEIQVKSKPDQGTEFLISISLGREHLEEHQLAKFKAVPKAAVEHIVAPFIVEEPSSESDADEIVLLVEDNSEMRAYIKTQLLENYSILEAENGKKGFEMAKEHVPDLIVSDVMMPKMDGTELCKRIKHEDATSHIPVILLTAKASEEDKIKGLNIQADAYLAKPFNKLELEARVRNLILNRKRLQKRFAQTTLISPKEIAVTSMEQQFLEKLIDEIEEKIGDETFGVEQLADAIHLSRSQLHRKMISITDQTPSLFIRKYRLERAKKLLEQGAGRVSDIAFQVGFSSPSYFTKCYVEAFGETPTETNK</sequence>
<dbReference type="RefSeq" id="WP_311349898.1">
    <property type="nucleotide sequence ID" value="NZ_JAVRHR010000001.1"/>
</dbReference>
<dbReference type="SMART" id="SM00448">
    <property type="entry name" value="REC"/>
    <property type="match status" value="1"/>
</dbReference>
<dbReference type="CDD" id="cd16922">
    <property type="entry name" value="HATPase_EvgS-ArcB-TorS-like"/>
    <property type="match status" value="1"/>
</dbReference>
<dbReference type="Gene3D" id="3.30.565.10">
    <property type="entry name" value="Histidine kinase-like ATPase, C-terminal domain"/>
    <property type="match status" value="1"/>
</dbReference>
<keyword evidence="5" id="KW-0238">DNA-binding</keyword>
<dbReference type="InterPro" id="IPR018060">
    <property type="entry name" value="HTH_AraC"/>
</dbReference>
<evidence type="ECO:0000259" key="9">
    <source>
        <dbReference type="PROSITE" id="PS50109"/>
    </source>
</evidence>
<keyword evidence="4" id="KW-0805">Transcription regulation</keyword>
<keyword evidence="12" id="KW-1185">Reference proteome</keyword>
<dbReference type="PROSITE" id="PS50109">
    <property type="entry name" value="HIS_KIN"/>
    <property type="match status" value="1"/>
</dbReference>
<dbReference type="PROSITE" id="PS00041">
    <property type="entry name" value="HTH_ARAC_FAMILY_1"/>
    <property type="match status" value="1"/>
</dbReference>
<dbReference type="InterPro" id="IPR001789">
    <property type="entry name" value="Sig_transdc_resp-reg_receiver"/>
</dbReference>
<accession>A0ABU3A832</accession>
<dbReference type="InterPro" id="IPR011006">
    <property type="entry name" value="CheY-like_superfamily"/>
</dbReference>
<dbReference type="InterPro" id="IPR004358">
    <property type="entry name" value="Sig_transdc_His_kin-like_C"/>
</dbReference>
<dbReference type="EC" id="2.7.13.3" evidence="2"/>
<comment type="catalytic activity">
    <reaction evidence="1">
        <text>ATP + protein L-histidine = ADP + protein N-phospho-L-histidine.</text>
        <dbReference type="EC" id="2.7.13.3"/>
    </reaction>
</comment>
<evidence type="ECO:0000259" key="8">
    <source>
        <dbReference type="PROSITE" id="PS01124"/>
    </source>
</evidence>
<feature type="domain" description="Response regulatory" evidence="10">
    <location>
        <begin position="1049"/>
        <end position="1164"/>
    </location>
</feature>
<dbReference type="Gene3D" id="1.10.287.130">
    <property type="match status" value="1"/>
</dbReference>
<dbReference type="PROSITE" id="PS50110">
    <property type="entry name" value="RESPONSE_REGULATORY"/>
    <property type="match status" value="1"/>
</dbReference>
<evidence type="ECO:0000256" key="6">
    <source>
        <dbReference type="ARBA" id="ARBA00023163"/>
    </source>
</evidence>
<dbReference type="InterPro" id="IPR009057">
    <property type="entry name" value="Homeodomain-like_sf"/>
</dbReference>
<dbReference type="InterPro" id="IPR013783">
    <property type="entry name" value="Ig-like_fold"/>
</dbReference>
<dbReference type="SMART" id="SM00387">
    <property type="entry name" value="HATPase_c"/>
    <property type="match status" value="1"/>
</dbReference>
<dbReference type="InterPro" id="IPR003594">
    <property type="entry name" value="HATPase_dom"/>
</dbReference>
<comment type="caution">
    <text evidence="11">The sequence shown here is derived from an EMBL/GenBank/DDBJ whole genome shotgun (WGS) entry which is preliminary data.</text>
</comment>
<dbReference type="SUPFAM" id="SSF63829">
    <property type="entry name" value="Calcium-dependent phosphotriesterase"/>
    <property type="match status" value="1"/>
</dbReference>
<dbReference type="Proteomes" id="UP001255246">
    <property type="component" value="Unassembled WGS sequence"/>
</dbReference>
<name>A0ABU3A832_9FLAO</name>
<dbReference type="SUPFAM" id="SSF47384">
    <property type="entry name" value="Homodimeric domain of signal transducing histidine kinase"/>
    <property type="match status" value="1"/>
</dbReference>
<dbReference type="SUPFAM" id="SSF46689">
    <property type="entry name" value="Homeodomain-like"/>
    <property type="match status" value="1"/>
</dbReference>
<organism evidence="11 12">
    <name type="scientific">Croceitalea rosinachiae</name>
    <dbReference type="NCBI Taxonomy" id="3075596"/>
    <lineage>
        <taxon>Bacteria</taxon>
        <taxon>Pseudomonadati</taxon>
        <taxon>Bacteroidota</taxon>
        <taxon>Flavobacteriia</taxon>
        <taxon>Flavobacteriales</taxon>
        <taxon>Flavobacteriaceae</taxon>
        <taxon>Croceitalea</taxon>
    </lineage>
</organism>
<dbReference type="SMART" id="SM00388">
    <property type="entry name" value="HisKA"/>
    <property type="match status" value="1"/>
</dbReference>